<gene>
    <name evidence="4" type="ORF">GZ77_10485</name>
    <name evidence="3" type="ORF">GZ77_17755</name>
</gene>
<dbReference type="PANTHER" id="PTHR31793">
    <property type="entry name" value="4-HYDROXYBENZOYL-COA THIOESTERASE FAMILY MEMBER"/>
    <property type="match status" value="1"/>
</dbReference>
<organism evidence="4 5">
    <name type="scientific">Endozoicomonas montiporae</name>
    <dbReference type="NCBI Taxonomy" id="1027273"/>
    <lineage>
        <taxon>Bacteria</taxon>
        <taxon>Pseudomonadati</taxon>
        <taxon>Pseudomonadota</taxon>
        <taxon>Gammaproteobacteria</taxon>
        <taxon>Oceanospirillales</taxon>
        <taxon>Endozoicomonadaceae</taxon>
        <taxon>Endozoicomonas</taxon>
    </lineage>
</organism>
<dbReference type="GO" id="GO:0047617">
    <property type="term" value="F:fatty acyl-CoA hydrolase activity"/>
    <property type="evidence" value="ECO:0007669"/>
    <property type="project" value="TreeGrafter"/>
</dbReference>
<protein>
    <submittedName>
        <fullName evidence="4">Thioesterase</fullName>
    </submittedName>
</protein>
<comment type="caution">
    <text evidence="4">The sequence shown here is derived from an EMBL/GenBank/DDBJ whole genome shotgun (WGS) entry which is preliminary data.</text>
</comment>
<evidence type="ECO:0000313" key="5">
    <source>
        <dbReference type="Proteomes" id="UP000028006"/>
    </source>
</evidence>
<dbReference type="Proteomes" id="UP000028006">
    <property type="component" value="Unassembled WGS sequence"/>
</dbReference>
<keyword evidence="5" id="KW-1185">Reference proteome</keyword>
<reference evidence="4 5" key="1">
    <citation type="submission" date="2014-06" db="EMBL/GenBank/DDBJ databases">
        <title>Whole Genome Sequences of Three Symbiotic Endozoicomonas Bacteria.</title>
        <authorList>
            <person name="Neave M.J."/>
            <person name="Apprill A."/>
            <person name="Voolstra C.R."/>
        </authorList>
    </citation>
    <scope>NUCLEOTIDE SEQUENCE [LARGE SCALE GENOMIC DNA]</scope>
    <source>
        <strain evidence="4 5">LMG 24815</strain>
    </source>
</reference>
<evidence type="ECO:0000313" key="4">
    <source>
        <dbReference type="EMBL" id="KEQ14725.1"/>
    </source>
</evidence>
<accession>A0A081N8F2</accession>
<dbReference type="PANTHER" id="PTHR31793:SF27">
    <property type="entry name" value="NOVEL THIOESTERASE SUPERFAMILY DOMAIN AND SAPOSIN A-TYPE DOMAIN CONTAINING PROTEIN (0610012H03RIK)"/>
    <property type="match status" value="1"/>
</dbReference>
<dbReference type="EMBL" id="JOKG01000002">
    <property type="protein sequence ID" value="KEQ14725.1"/>
    <property type="molecule type" value="Genomic_DNA"/>
</dbReference>
<keyword evidence="2" id="KW-0378">Hydrolase</keyword>
<dbReference type="RefSeq" id="WP_034874754.1">
    <property type="nucleotide sequence ID" value="NZ_JOKG01000002.1"/>
</dbReference>
<dbReference type="SUPFAM" id="SSF54637">
    <property type="entry name" value="Thioesterase/thiol ester dehydrase-isomerase"/>
    <property type="match status" value="1"/>
</dbReference>
<dbReference type="AlphaFoldDB" id="A0A081N8F2"/>
<evidence type="ECO:0000313" key="3">
    <source>
        <dbReference type="EMBL" id="KEQ12384.1"/>
    </source>
</evidence>
<dbReference type="Pfam" id="PF13279">
    <property type="entry name" value="4HBT_2"/>
    <property type="match status" value="1"/>
</dbReference>
<name>A0A081N8F2_9GAMM</name>
<evidence type="ECO:0000256" key="2">
    <source>
        <dbReference type="ARBA" id="ARBA00022801"/>
    </source>
</evidence>
<dbReference type="CDD" id="cd00586">
    <property type="entry name" value="4HBT"/>
    <property type="match status" value="1"/>
</dbReference>
<evidence type="ECO:0000256" key="1">
    <source>
        <dbReference type="ARBA" id="ARBA00005953"/>
    </source>
</evidence>
<dbReference type="eggNOG" id="COG0824">
    <property type="taxonomic scope" value="Bacteria"/>
</dbReference>
<sequence>MFAQTLTPRFCETDALGHINNTVLPVWFEKAREPIFYLFNPEMDLQKWQLIIARIEVEFLKQLRFGKDVELRTWLEKVGNSSMYIHHEAWQSEALCARGKAILIHYDYAAEKAAPIPDEVRVKLLEHLEE</sequence>
<proteinExistence type="inferred from homology"/>
<dbReference type="InterPro" id="IPR029069">
    <property type="entry name" value="HotDog_dom_sf"/>
</dbReference>
<dbReference type="EMBL" id="JOKG01000004">
    <property type="protein sequence ID" value="KEQ12384.1"/>
    <property type="molecule type" value="Genomic_DNA"/>
</dbReference>
<comment type="similarity">
    <text evidence="1">Belongs to the 4-hydroxybenzoyl-CoA thioesterase family.</text>
</comment>
<dbReference type="Gene3D" id="3.10.129.10">
    <property type="entry name" value="Hotdog Thioesterase"/>
    <property type="match status" value="1"/>
</dbReference>
<dbReference type="InterPro" id="IPR050563">
    <property type="entry name" value="4-hydroxybenzoyl-CoA_TE"/>
</dbReference>